<dbReference type="FunFam" id="3.30.70.3450:FF:000001">
    <property type="entry name" value="Alkylglycerone-phosphate synthase"/>
    <property type="match status" value="1"/>
</dbReference>
<dbReference type="Gene3D" id="3.30.300.330">
    <property type="match status" value="1"/>
</dbReference>
<dbReference type="InterPro" id="IPR004113">
    <property type="entry name" value="FAD-bd_oxidored_4_C"/>
</dbReference>
<feature type="active site" description="Proton donor/acceptor" evidence="14">
    <location>
        <position position="545"/>
    </location>
</feature>
<comment type="similarity">
    <text evidence="5 18">Belongs to the FAD-binding oxidoreductase/transferase type 4 family.</text>
</comment>
<comment type="catalytic activity">
    <reaction evidence="18">
        <text>a long chain fatty alcohol + a 1-acylglycerone 3-phosphate = a 1-O-alkylglycerone 3-phosphate + a long-chain fatty acid + H(+)</text>
        <dbReference type="Rhea" id="RHEA:36171"/>
        <dbReference type="ChEBI" id="CHEBI:15378"/>
        <dbReference type="ChEBI" id="CHEBI:17135"/>
        <dbReference type="ChEBI" id="CHEBI:57534"/>
        <dbReference type="ChEBI" id="CHEBI:57560"/>
        <dbReference type="ChEBI" id="CHEBI:73315"/>
        <dbReference type="EC" id="2.5.1.26"/>
    </reaction>
</comment>
<evidence type="ECO:0000256" key="15">
    <source>
        <dbReference type="PIRSR" id="PIRSR625650-2"/>
    </source>
</evidence>
<keyword evidence="13 18" id="KW-0576">Peroxisome</keyword>
<feature type="binding site" evidence="16">
    <location>
        <begin position="201"/>
        <end position="207"/>
    </location>
    <ligand>
        <name>FAD</name>
        <dbReference type="ChEBI" id="CHEBI:57692"/>
    </ligand>
</feature>
<evidence type="ECO:0000313" key="20">
    <source>
        <dbReference type="EMBL" id="KAK2178880.1"/>
    </source>
</evidence>
<dbReference type="EMBL" id="JAODUO010000525">
    <property type="protein sequence ID" value="KAK2178880.1"/>
    <property type="molecule type" value="Genomic_DNA"/>
</dbReference>
<dbReference type="InterPro" id="IPR016171">
    <property type="entry name" value="Vanillyl_alc_oxidase_C-sub2"/>
</dbReference>
<sequence length="630" mass="70957">MADANEPGPEGKRHLVSNNVSYPAIKSINLEECRAEKSYKLTVEQKPSSIPKRRQELLKWNGWGYRDSKFVVNKNGHVEFTGERYRLSNTVMPALRDWMINTVGISLEHQQPAQPELTAADIVAPIVNEGFLEDMQRTGISFTDDPQDRLFRAHGHTLHEVFILREGKFKRIPDLVLWPVSHKQVQTVVELCSKHNVVIIPFGGGTSVSGALECPENEKRMIVSLDTSQMTKILWIDEKNLTACFECGIVGQDLERRLAEKGYCTGHEPDSIEFSSVGGWVATRASGMKKNIYGNIEDLVVHVKVVTPRGVISRNCQVPRISAGPDIQQFILGSEGTLGVVTEVIMKIRPLPECQKYGSVVFPNFEKGVDCLREISRQRSAPASIRLMDNEQFQFGHALNPEVKSVLASFVEGFKKLYITRIKGFDLQNISVATLLFEGTKEEVANQEKRVYEIAAQFGGIPGGEENGLRGYMLTYVIAYIRDIGFDYYIVAESFETSVPWDRVLDLCRNVKDRLIRECKERGVQFPPYATCRVTQMYDAGACVYFYFGFNYRGVGNPVKLYEDIEMCAREEILANGGSISHHHGVGKVRKRWLGQTISEPGLGMLRAVKQYLDPKNIFGNNNLMIDSKL</sequence>
<keyword evidence="10 18" id="KW-0808">Transferase</keyword>
<gene>
    <name evidence="20" type="ORF">NP493_525g02032</name>
</gene>
<feature type="site" description="Important for enzyme activity" evidence="17">
    <location>
        <position position="386"/>
    </location>
</feature>
<evidence type="ECO:0000256" key="7">
    <source>
        <dbReference type="ARBA" id="ARBA00012385"/>
    </source>
</evidence>
<evidence type="ECO:0000256" key="4">
    <source>
        <dbReference type="ARBA" id="ARBA00005189"/>
    </source>
</evidence>
<dbReference type="FunFam" id="3.30.300.330:FF:000001">
    <property type="entry name" value="Alkylglycerone-phosphate synthase"/>
    <property type="match status" value="1"/>
</dbReference>
<dbReference type="PROSITE" id="PS51387">
    <property type="entry name" value="FAD_PCMH"/>
    <property type="match status" value="1"/>
</dbReference>
<dbReference type="GO" id="GO:0008610">
    <property type="term" value="P:lipid biosynthetic process"/>
    <property type="evidence" value="ECO:0007669"/>
    <property type="project" value="InterPro"/>
</dbReference>
<evidence type="ECO:0000256" key="18">
    <source>
        <dbReference type="RuleBase" id="RU363113"/>
    </source>
</evidence>
<evidence type="ECO:0000259" key="19">
    <source>
        <dbReference type="PROSITE" id="PS51387"/>
    </source>
</evidence>
<evidence type="ECO:0000256" key="11">
    <source>
        <dbReference type="ARBA" id="ARBA00022827"/>
    </source>
</evidence>
<comment type="subunit">
    <text evidence="6 18">Homodimer.</text>
</comment>
<dbReference type="Pfam" id="PF02913">
    <property type="entry name" value="FAD-oxidase_C"/>
    <property type="match status" value="1"/>
</dbReference>
<comment type="caution">
    <text evidence="20">The sequence shown here is derived from an EMBL/GenBank/DDBJ whole genome shotgun (WGS) entry which is preliminary data.</text>
</comment>
<comment type="cofactor">
    <cofactor evidence="1 16 18">
        <name>FAD</name>
        <dbReference type="ChEBI" id="CHEBI:57692"/>
    </cofactor>
</comment>
<dbReference type="SUPFAM" id="SSF55103">
    <property type="entry name" value="FAD-linked oxidases, C-terminal domain"/>
    <property type="match status" value="1"/>
</dbReference>
<dbReference type="InterPro" id="IPR016166">
    <property type="entry name" value="FAD-bd_PCMH"/>
</dbReference>
<evidence type="ECO:0000256" key="17">
    <source>
        <dbReference type="PIRSR" id="PIRSR625650-4"/>
    </source>
</evidence>
<dbReference type="GO" id="GO:0071949">
    <property type="term" value="F:FAD binding"/>
    <property type="evidence" value="ECO:0007669"/>
    <property type="project" value="InterPro"/>
</dbReference>
<accession>A0AAD9KWZ9</accession>
<dbReference type="EC" id="2.5.1.26" evidence="7 18"/>
<dbReference type="Proteomes" id="UP001209878">
    <property type="component" value="Unassembled WGS sequence"/>
</dbReference>
<feature type="binding site" evidence="15">
    <location>
        <position position="482"/>
    </location>
    <ligand>
        <name>substrate</name>
    </ligand>
</feature>
<evidence type="ECO:0000313" key="21">
    <source>
        <dbReference type="Proteomes" id="UP001209878"/>
    </source>
</evidence>
<evidence type="ECO:0000256" key="6">
    <source>
        <dbReference type="ARBA" id="ARBA00011738"/>
    </source>
</evidence>
<feature type="binding site" evidence="16">
    <location>
        <begin position="335"/>
        <end position="341"/>
    </location>
    <ligand>
        <name>FAD</name>
        <dbReference type="ChEBI" id="CHEBI:57692"/>
    </ligand>
</feature>
<dbReference type="InterPro" id="IPR016164">
    <property type="entry name" value="FAD-linked_Oxase-like_C"/>
</dbReference>
<dbReference type="AlphaFoldDB" id="A0AAD9KWZ9"/>
<keyword evidence="21" id="KW-1185">Reference proteome</keyword>
<dbReference type="Gene3D" id="1.10.45.10">
    <property type="entry name" value="Vanillyl-alcohol Oxidase, Chain A, domain 4"/>
    <property type="match status" value="1"/>
</dbReference>
<evidence type="ECO:0000256" key="16">
    <source>
        <dbReference type="PIRSR" id="PIRSR625650-3"/>
    </source>
</evidence>
<comment type="pathway">
    <text evidence="3 18">Glycerolipid metabolism; ether lipid biosynthesis.</text>
</comment>
<reference evidence="20" key="1">
    <citation type="journal article" date="2023" name="Mol. Biol. Evol.">
        <title>Third-Generation Sequencing Reveals the Adaptive Role of the Epigenome in Three Deep-Sea Polychaetes.</title>
        <authorList>
            <person name="Perez M."/>
            <person name="Aroh O."/>
            <person name="Sun Y."/>
            <person name="Lan Y."/>
            <person name="Juniper S.K."/>
            <person name="Young C.R."/>
            <person name="Angers B."/>
            <person name="Qian P.Y."/>
        </authorList>
    </citation>
    <scope>NUCLEOTIDE SEQUENCE</scope>
    <source>
        <strain evidence="20">R07B-5</strain>
    </source>
</reference>
<evidence type="ECO:0000256" key="1">
    <source>
        <dbReference type="ARBA" id="ARBA00001974"/>
    </source>
</evidence>
<evidence type="ECO:0000256" key="2">
    <source>
        <dbReference type="ARBA" id="ARBA00004275"/>
    </source>
</evidence>
<keyword evidence="8 18" id="KW-0444">Lipid biosynthesis</keyword>
<feature type="domain" description="FAD-binding PCMH-type" evidence="19">
    <location>
        <begin position="169"/>
        <end position="351"/>
    </location>
</feature>
<organism evidence="20 21">
    <name type="scientific">Ridgeia piscesae</name>
    <name type="common">Tubeworm</name>
    <dbReference type="NCBI Taxonomy" id="27915"/>
    <lineage>
        <taxon>Eukaryota</taxon>
        <taxon>Metazoa</taxon>
        <taxon>Spiralia</taxon>
        <taxon>Lophotrochozoa</taxon>
        <taxon>Annelida</taxon>
        <taxon>Polychaeta</taxon>
        <taxon>Sedentaria</taxon>
        <taxon>Canalipalpata</taxon>
        <taxon>Sabellida</taxon>
        <taxon>Siboglinidae</taxon>
        <taxon>Ridgeia</taxon>
    </lineage>
</organism>
<evidence type="ECO:0000256" key="12">
    <source>
        <dbReference type="ARBA" id="ARBA00023098"/>
    </source>
</evidence>
<evidence type="ECO:0000256" key="13">
    <source>
        <dbReference type="ARBA" id="ARBA00023140"/>
    </source>
</evidence>
<dbReference type="GO" id="GO:0005777">
    <property type="term" value="C:peroxisome"/>
    <property type="evidence" value="ECO:0007669"/>
    <property type="project" value="UniProtKB-SubCell"/>
</dbReference>
<dbReference type="PANTHER" id="PTHR46568:SF1">
    <property type="entry name" value="ALKYLDIHYDROXYACETONEPHOSPHATE SYNTHASE, PEROXISOMAL"/>
    <property type="match status" value="1"/>
</dbReference>
<comment type="subcellular location">
    <subcellularLocation>
        <location evidence="2 18">Peroxisome</location>
    </subcellularLocation>
</comment>
<dbReference type="Gene3D" id="3.30.160.650">
    <property type="match status" value="1"/>
</dbReference>
<name>A0AAD9KWZ9_RIDPI</name>
<evidence type="ECO:0000256" key="3">
    <source>
        <dbReference type="ARBA" id="ARBA00004670"/>
    </source>
</evidence>
<dbReference type="GO" id="GO:0008609">
    <property type="term" value="F:alkylglycerone-phosphate synthase activity"/>
    <property type="evidence" value="ECO:0007669"/>
    <property type="project" value="UniProtKB-EC"/>
</dbReference>
<evidence type="ECO:0000256" key="8">
    <source>
        <dbReference type="ARBA" id="ARBA00022516"/>
    </source>
</evidence>
<evidence type="ECO:0000256" key="5">
    <source>
        <dbReference type="ARBA" id="ARBA00008000"/>
    </source>
</evidence>
<dbReference type="Gene3D" id="3.30.465.10">
    <property type="match status" value="1"/>
</dbReference>
<dbReference type="InterPro" id="IPR025650">
    <property type="entry name" value="Alkyl-DHAP_Synthase"/>
</dbReference>
<dbReference type="InterPro" id="IPR016167">
    <property type="entry name" value="FAD-bd_PCMH_sub1"/>
</dbReference>
<evidence type="ECO:0000256" key="10">
    <source>
        <dbReference type="ARBA" id="ARBA00022679"/>
    </source>
</evidence>
<feature type="binding site" evidence="16">
    <location>
        <begin position="283"/>
        <end position="286"/>
    </location>
    <ligand>
        <name>FAD</name>
        <dbReference type="ChEBI" id="CHEBI:57692"/>
    </ligand>
</feature>
<proteinExistence type="inferred from homology"/>
<dbReference type="SUPFAM" id="SSF56176">
    <property type="entry name" value="FAD-binding/transporter-associated domain-like"/>
    <property type="match status" value="1"/>
</dbReference>
<dbReference type="FunFam" id="3.30.43.10:FF:000003">
    <property type="entry name" value="Alkylglycerone-phosphate synthase"/>
    <property type="match status" value="1"/>
</dbReference>
<evidence type="ECO:0000256" key="14">
    <source>
        <dbReference type="PIRSR" id="PIRSR625650-1"/>
    </source>
</evidence>
<dbReference type="InterPro" id="IPR006094">
    <property type="entry name" value="Oxid_FAD_bind_N"/>
</dbReference>
<dbReference type="PANTHER" id="PTHR46568">
    <property type="entry name" value="ALKYLDIHYDROXYACETONEPHOSPHATE SYNTHASE, PEROXISOMAL"/>
    <property type="match status" value="1"/>
</dbReference>
<dbReference type="Pfam" id="PF01565">
    <property type="entry name" value="FAD_binding_4"/>
    <property type="match status" value="1"/>
</dbReference>
<keyword evidence="9 18" id="KW-0285">Flavoprotein</keyword>
<keyword evidence="12 18" id="KW-0443">Lipid metabolism</keyword>
<keyword evidence="11 16" id="KW-0274">FAD</keyword>
<dbReference type="InterPro" id="IPR016169">
    <property type="entry name" value="FAD-bd_PCMH_sub2"/>
</dbReference>
<comment type="pathway">
    <text evidence="4">Lipid metabolism.</text>
</comment>
<dbReference type="InterPro" id="IPR036318">
    <property type="entry name" value="FAD-bd_PCMH-like_sf"/>
</dbReference>
<comment type="function">
    <text evidence="18">Catalyzes the exchange of an acyl for a long-chain alkyl group and the formation of the ether bond in the biosynthesis of ether phospholipids.</text>
</comment>
<dbReference type="Gene3D" id="3.30.70.3450">
    <property type="match status" value="1"/>
</dbReference>
<evidence type="ECO:0000256" key="9">
    <source>
        <dbReference type="ARBA" id="ARBA00022630"/>
    </source>
</evidence>
<protein>
    <recommendedName>
        <fullName evidence="7 18">Alkylglycerone-phosphate synthase</fullName>
        <shortName evidence="18">Alkyl-DHAP synthase</shortName>
        <ecNumber evidence="7 18">2.5.1.26</ecNumber>
    </recommendedName>
</protein>
<dbReference type="Gene3D" id="3.30.43.10">
    <property type="entry name" value="Uridine Diphospho-n-acetylenolpyruvylglucosamine Reductase, domain 2"/>
    <property type="match status" value="1"/>
</dbReference>